<accession>A0A8S4RZV8</accession>
<organism evidence="1 2">
    <name type="scientific">Pararge aegeria aegeria</name>
    <dbReference type="NCBI Taxonomy" id="348720"/>
    <lineage>
        <taxon>Eukaryota</taxon>
        <taxon>Metazoa</taxon>
        <taxon>Ecdysozoa</taxon>
        <taxon>Arthropoda</taxon>
        <taxon>Hexapoda</taxon>
        <taxon>Insecta</taxon>
        <taxon>Pterygota</taxon>
        <taxon>Neoptera</taxon>
        <taxon>Endopterygota</taxon>
        <taxon>Lepidoptera</taxon>
        <taxon>Glossata</taxon>
        <taxon>Ditrysia</taxon>
        <taxon>Papilionoidea</taxon>
        <taxon>Nymphalidae</taxon>
        <taxon>Satyrinae</taxon>
        <taxon>Satyrini</taxon>
        <taxon>Parargina</taxon>
        <taxon>Pararge</taxon>
    </lineage>
</organism>
<dbReference type="OrthoDB" id="6380740at2759"/>
<reference evidence="1" key="1">
    <citation type="submission" date="2022-03" db="EMBL/GenBank/DDBJ databases">
        <authorList>
            <person name="Lindestad O."/>
        </authorList>
    </citation>
    <scope>NUCLEOTIDE SEQUENCE</scope>
</reference>
<comment type="caution">
    <text evidence="1">The sequence shown here is derived from an EMBL/GenBank/DDBJ whole genome shotgun (WGS) entry which is preliminary data.</text>
</comment>
<name>A0A8S4RZV8_9NEOP</name>
<dbReference type="AlphaFoldDB" id="A0A8S4RZV8"/>
<proteinExistence type="predicted"/>
<dbReference type="EMBL" id="CAKXAJ010025746">
    <property type="protein sequence ID" value="CAH2243412.1"/>
    <property type="molecule type" value="Genomic_DNA"/>
</dbReference>
<evidence type="ECO:0000313" key="1">
    <source>
        <dbReference type="EMBL" id="CAH2243412.1"/>
    </source>
</evidence>
<gene>
    <name evidence="1" type="primary">jg9329</name>
    <name evidence="1" type="ORF">PAEG_LOCUS19561</name>
</gene>
<sequence length="103" mass="10903">METKGSKNVSASNLTTIPITEDSVVYVAIKGSLHAHDCSAFALGQEEVKALVKKFPGSGSDVVNGITIKTNVLHAINAMGQLGYKVVSSTGEAEITWTLQREL</sequence>
<dbReference type="Proteomes" id="UP000838756">
    <property type="component" value="Unassembled WGS sequence"/>
</dbReference>
<keyword evidence="2" id="KW-1185">Reference proteome</keyword>
<protein>
    <submittedName>
        <fullName evidence="1">Jg9329 protein</fullName>
    </submittedName>
</protein>
<evidence type="ECO:0000313" key="2">
    <source>
        <dbReference type="Proteomes" id="UP000838756"/>
    </source>
</evidence>